<dbReference type="GO" id="GO:0003697">
    <property type="term" value="F:single-stranded DNA binding"/>
    <property type="evidence" value="ECO:0007669"/>
    <property type="project" value="TreeGrafter"/>
</dbReference>
<dbReference type="InterPro" id="IPR010994">
    <property type="entry name" value="RuvA_2-like"/>
</dbReference>
<accession>A0A2N5SNY8</accession>
<dbReference type="GO" id="GO:0006302">
    <property type="term" value="P:double-strand break repair"/>
    <property type="evidence" value="ECO:0007669"/>
    <property type="project" value="UniProtKB-ARBA"/>
</dbReference>
<evidence type="ECO:0000259" key="9">
    <source>
        <dbReference type="Pfam" id="PF03834"/>
    </source>
</evidence>
<dbReference type="SUPFAM" id="SSF47781">
    <property type="entry name" value="RuvA domain 2-like"/>
    <property type="match status" value="1"/>
</dbReference>
<dbReference type="GO" id="GO:0006289">
    <property type="term" value="P:nucleotide-excision repair"/>
    <property type="evidence" value="ECO:0007669"/>
    <property type="project" value="UniProtKB-ARBA"/>
</dbReference>
<comment type="subcellular location">
    <subcellularLocation>
        <location evidence="1">Nucleus</location>
    </subcellularLocation>
</comment>
<dbReference type="GO" id="GO:0003684">
    <property type="term" value="F:damaged DNA binding"/>
    <property type="evidence" value="ECO:0007669"/>
    <property type="project" value="InterPro"/>
</dbReference>
<protein>
    <recommendedName>
        <fullName evidence="7">DNA excision repair protein ERCC-1</fullName>
    </recommendedName>
</protein>
<dbReference type="PANTHER" id="PTHR12749:SF0">
    <property type="entry name" value="DNA EXCISION REPAIR PROTEIN ERCC-1"/>
    <property type="match status" value="1"/>
</dbReference>
<dbReference type="NCBIfam" id="TIGR00597">
    <property type="entry name" value="rad10"/>
    <property type="match status" value="1"/>
</dbReference>
<dbReference type="AlphaFoldDB" id="A0A2N5SNY8"/>
<dbReference type="STRING" id="200324.A0A2N5SNY8"/>
<keyword evidence="5" id="KW-0234">DNA repair</keyword>
<keyword evidence="4" id="KW-0238">DNA-binding</keyword>
<dbReference type="OrthoDB" id="10262814at2759"/>
<dbReference type="InterPro" id="IPR047260">
    <property type="entry name" value="ERCC1-like_central_dom"/>
</dbReference>
<evidence type="ECO:0000313" key="11">
    <source>
        <dbReference type="Proteomes" id="UP000235388"/>
    </source>
</evidence>
<sequence length="253" mass="28497">MPFVNKNQTSKHTTAQAQPSTSSSTGQTKTTSNNHEIPQKTVATVTSRAGNSNNVIVNKCQQGNPVLTLVKSVQWEFGETISDYQLNSTTGALFLSLKYHRLHPDYLDTRIKKLHKAYDLKILLCLCDAMDHEMVLKDITKTCMVNEFTLIVGWSNGEIARYIQLFKSFEKRPPDLIKEKIDDDYMSRLTSVLTTIRGVNKTDVLTLATNFRSFRQIVEASPSELALCPGLGEKKVKRLLEAFDSDFRNSTKS</sequence>
<dbReference type="InterPro" id="IPR011335">
    <property type="entry name" value="Restrct_endonuc-II-like"/>
</dbReference>
<dbReference type="GO" id="GO:0070522">
    <property type="term" value="C:ERCC4-ERCC1 complex"/>
    <property type="evidence" value="ECO:0007669"/>
    <property type="project" value="TreeGrafter"/>
</dbReference>
<evidence type="ECO:0000256" key="2">
    <source>
        <dbReference type="ARBA" id="ARBA00008283"/>
    </source>
</evidence>
<evidence type="ECO:0000256" key="7">
    <source>
        <dbReference type="ARBA" id="ARBA00071993"/>
    </source>
</evidence>
<dbReference type="FunFam" id="1.10.150.20:FF:000017">
    <property type="entry name" value="DNA excision repair protein ERCC-1"/>
    <property type="match status" value="1"/>
</dbReference>
<dbReference type="EMBL" id="PGCJ01000908">
    <property type="protein sequence ID" value="PLW14957.1"/>
    <property type="molecule type" value="Genomic_DNA"/>
</dbReference>
<keyword evidence="6" id="KW-0539">Nucleus</keyword>
<feature type="region of interest" description="Disordered" evidence="8">
    <location>
        <begin position="1"/>
        <end position="40"/>
    </location>
</feature>
<evidence type="ECO:0000256" key="1">
    <source>
        <dbReference type="ARBA" id="ARBA00004123"/>
    </source>
</evidence>
<evidence type="ECO:0000256" key="4">
    <source>
        <dbReference type="ARBA" id="ARBA00023125"/>
    </source>
</evidence>
<dbReference type="Proteomes" id="UP000235388">
    <property type="component" value="Unassembled WGS sequence"/>
</dbReference>
<reference evidence="10 11" key="1">
    <citation type="submission" date="2017-11" db="EMBL/GenBank/DDBJ databases">
        <title>De novo assembly and phasing of dikaryotic genomes from two isolates of Puccinia coronata f. sp. avenae, the causal agent of oat crown rust.</title>
        <authorList>
            <person name="Miller M.E."/>
            <person name="Zhang Y."/>
            <person name="Omidvar V."/>
            <person name="Sperschneider J."/>
            <person name="Schwessinger B."/>
            <person name="Raley C."/>
            <person name="Palmer J.M."/>
            <person name="Garnica D."/>
            <person name="Upadhyaya N."/>
            <person name="Rathjen J."/>
            <person name="Taylor J.M."/>
            <person name="Park R.F."/>
            <person name="Dodds P.N."/>
            <person name="Hirsch C.D."/>
            <person name="Kianian S.F."/>
            <person name="Figueroa M."/>
        </authorList>
    </citation>
    <scope>NUCLEOTIDE SEQUENCE [LARGE SCALE GENOMIC DNA]</scope>
    <source>
        <strain evidence="10">12NC29</strain>
    </source>
</reference>
<dbReference type="GO" id="GO:0070914">
    <property type="term" value="P:UV-damage excision repair"/>
    <property type="evidence" value="ECO:0007669"/>
    <property type="project" value="TreeGrafter"/>
</dbReference>
<dbReference type="Gene3D" id="3.40.50.10130">
    <property type="match status" value="1"/>
</dbReference>
<proteinExistence type="inferred from homology"/>
<dbReference type="FunFam" id="3.40.50.10130:FF:000001">
    <property type="entry name" value="DNA excision repair protein ERCC-1"/>
    <property type="match status" value="1"/>
</dbReference>
<name>A0A2N5SNY8_9BASI</name>
<feature type="compositionally biased region" description="Low complexity" evidence="8">
    <location>
        <begin position="13"/>
        <end position="32"/>
    </location>
</feature>
<evidence type="ECO:0000256" key="8">
    <source>
        <dbReference type="SAM" id="MobiDB-lite"/>
    </source>
</evidence>
<evidence type="ECO:0000313" key="10">
    <source>
        <dbReference type="EMBL" id="PLW14957.1"/>
    </source>
</evidence>
<dbReference type="CDD" id="cd22325">
    <property type="entry name" value="ERCC1_C-like"/>
    <property type="match status" value="1"/>
</dbReference>
<feature type="compositionally biased region" description="Polar residues" evidence="8">
    <location>
        <begin position="1"/>
        <end position="12"/>
    </location>
</feature>
<dbReference type="GO" id="GO:0000110">
    <property type="term" value="C:nucleotide-excision repair factor 1 complex"/>
    <property type="evidence" value="ECO:0007669"/>
    <property type="project" value="TreeGrafter"/>
</dbReference>
<keyword evidence="11" id="KW-1185">Reference proteome</keyword>
<keyword evidence="3" id="KW-0227">DNA damage</keyword>
<evidence type="ECO:0000256" key="6">
    <source>
        <dbReference type="ARBA" id="ARBA00023242"/>
    </source>
</evidence>
<dbReference type="InterPro" id="IPR004579">
    <property type="entry name" value="ERCC1/RAD10/SWI10"/>
</dbReference>
<dbReference type="Gene3D" id="1.10.150.20">
    <property type="entry name" value="5' to 3' exonuclease, C-terminal subdomain"/>
    <property type="match status" value="1"/>
</dbReference>
<dbReference type="SUPFAM" id="SSF52980">
    <property type="entry name" value="Restriction endonuclease-like"/>
    <property type="match status" value="1"/>
</dbReference>
<dbReference type="GO" id="GO:0006312">
    <property type="term" value="P:mitotic recombination"/>
    <property type="evidence" value="ECO:0007669"/>
    <property type="project" value="TreeGrafter"/>
</dbReference>
<comment type="similarity">
    <text evidence="2">Belongs to the ERCC1/RAD10/SWI10 family.</text>
</comment>
<evidence type="ECO:0000256" key="5">
    <source>
        <dbReference type="ARBA" id="ARBA00023204"/>
    </source>
</evidence>
<evidence type="ECO:0000256" key="3">
    <source>
        <dbReference type="ARBA" id="ARBA00022763"/>
    </source>
</evidence>
<dbReference type="Pfam" id="PF03834">
    <property type="entry name" value="Rad10"/>
    <property type="match status" value="1"/>
</dbReference>
<gene>
    <name evidence="10" type="ORF">PCANC_17040</name>
</gene>
<organism evidence="10 11">
    <name type="scientific">Puccinia coronata f. sp. avenae</name>
    <dbReference type="NCBI Taxonomy" id="200324"/>
    <lineage>
        <taxon>Eukaryota</taxon>
        <taxon>Fungi</taxon>
        <taxon>Dikarya</taxon>
        <taxon>Basidiomycota</taxon>
        <taxon>Pucciniomycotina</taxon>
        <taxon>Pucciniomycetes</taxon>
        <taxon>Pucciniales</taxon>
        <taxon>Pucciniaceae</taxon>
        <taxon>Puccinia</taxon>
    </lineage>
</organism>
<comment type="caution">
    <text evidence="10">The sequence shown here is derived from an EMBL/GenBank/DDBJ whole genome shotgun (WGS) entry which is preliminary data.</text>
</comment>
<dbReference type="Pfam" id="PF14520">
    <property type="entry name" value="HHH_5"/>
    <property type="match status" value="1"/>
</dbReference>
<feature type="domain" description="ERCC1-like central" evidence="9">
    <location>
        <begin position="55"/>
        <end position="167"/>
    </location>
</feature>
<dbReference type="PANTHER" id="PTHR12749">
    <property type="entry name" value="EXCISION REPAIR CROSS-COMPLEMENTING 1 ERCC1"/>
    <property type="match status" value="1"/>
</dbReference>